<gene>
    <name evidence="1" type="ORF">SCLCIDRAFT_84406</name>
</gene>
<keyword evidence="2" id="KW-1185">Reference proteome</keyword>
<protein>
    <submittedName>
        <fullName evidence="1">Uncharacterized protein</fullName>
    </submittedName>
</protein>
<dbReference type="OrthoDB" id="3259770at2759"/>
<proteinExistence type="predicted"/>
<dbReference type="InParanoid" id="A0A0C3CPJ5"/>
<dbReference type="HOGENOM" id="CLU_155624_0_0_1"/>
<reference evidence="1 2" key="1">
    <citation type="submission" date="2014-04" db="EMBL/GenBank/DDBJ databases">
        <authorList>
            <consortium name="DOE Joint Genome Institute"/>
            <person name="Kuo A."/>
            <person name="Kohler A."/>
            <person name="Nagy L.G."/>
            <person name="Floudas D."/>
            <person name="Copeland A."/>
            <person name="Barry K.W."/>
            <person name="Cichocki N."/>
            <person name="Veneault-Fourrey C."/>
            <person name="LaButti K."/>
            <person name="Lindquist E.A."/>
            <person name="Lipzen A."/>
            <person name="Lundell T."/>
            <person name="Morin E."/>
            <person name="Murat C."/>
            <person name="Sun H."/>
            <person name="Tunlid A."/>
            <person name="Henrissat B."/>
            <person name="Grigoriev I.V."/>
            <person name="Hibbett D.S."/>
            <person name="Martin F."/>
            <person name="Nordberg H.P."/>
            <person name="Cantor M.N."/>
            <person name="Hua S.X."/>
        </authorList>
    </citation>
    <scope>NUCLEOTIDE SEQUENCE [LARGE SCALE GENOMIC DNA]</scope>
    <source>
        <strain evidence="1 2">Foug A</strain>
    </source>
</reference>
<evidence type="ECO:0000313" key="2">
    <source>
        <dbReference type="Proteomes" id="UP000053989"/>
    </source>
</evidence>
<reference evidence="2" key="2">
    <citation type="submission" date="2015-01" db="EMBL/GenBank/DDBJ databases">
        <title>Evolutionary Origins and Diversification of the Mycorrhizal Mutualists.</title>
        <authorList>
            <consortium name="DOE Joint Genome Institute"/>
            <consortium name="Mycorrhizal Genomics Consortium"/>
            <person name="Kohler A."/>
            <person name="Kuo A."/>
            <person name="Nagy L.G."/>
            <person name="Floudas D."/>
            <person name="Copeland A."/>
            <person name="Barry K.W."/>
            <person name="Cichocki N."/>
            <person name="Veneault-Fourrey C."/>
            <person name="LaButti K."/>
            <person name="Lindquist E.A."/>
            <person name="Lipzen A."/>
            <person name="Lundell T."/>
            <person name="Morin E."/>
            <person name="Murat C."/>
            <person name="Riley R."/>
            <person name="Ohm R."/>
            <person name="Sun H."/>
            <person name="Tunlid A."/>
            <person name="Henrissat B."/>
            <person name="Grigoriev I.V."/>
            <person name="Hibbett D.S."/>
            <person name="Martin F."/>
        </authorList>
    </citation>
    <scope>NUCLEOTIDE SEQUENCE [LARGE SCALE GENOMIC DNA]</scope>
    <source>
        <strain evidence="2">Foug A</strain>
    </source>
</reference>
<feature type="non-terminal residue" evidence="1">
    <location>
        <position position="66"/>
    </location>
</feature>
<evidence type="ECO:0000313" key="1">
    <source>
        <dbReference type="EMBL" id="KIM50515.1"/>
    </source>
</evidence>
<sequence>ELILISWKGYFEVLKKELVGAMGEVLFMANIWSNKLCCLYLGLTAHWVKSDGNQHLTLESALIAFH</sequence>
<feature type="non-terminal residue" evidence="1">
    <location>
        <position position="1"/>
    </location>
</feature>
<dbReference type="EMBL" id="KN822397">
    <property type="protein sequence ID" value="KIM50515.1"/>
    <property type="molecule type" value="Genomic_DNA"/>
</dbReference>
<name>A0A0C3CPJ5_9AGAM</name>
<dbReference type="AlphaFoldDB" id="A0A0C3CPJ5"/>
<accession>A0A0C3CPJ5</accession>
<organism evidence="1 2">
    <name type="scientific">Scleroderma citrinum Foug A</name>
    <dbReference type="NCBI Taxonomy" id="1036808"/>
    <lineage>
        <taxon>Eukaryota</taxon>
        <taxon>Fungi</taxon>
        <taxon>Dikarya</taxon>
        <taxon>Basidiomycota</taxon>
        <taxon>Agaricomycotina</taxon>
        <taxon>Agaricomycetes</taxon>
        <taxon>Agaricomycetidae</taxon>
        <taxon>Boletales</taxon>
        <taxon>Sclerodermatineae</taxon>
        <taxon>Sclerodermataceae</taxon>
        <taxon>Scleroderma</taxon>
    </lineage>
</organism>
<dbReference type="Proteomes" id="UP000053989">
    <property type="component" value="Unassembled WGS sequence"/>
</dbReference>